<reference evidence="2" key="2">
    <citation type="journal article" date="2015" name="Fish Shellfish Immunol.">
        <title>Early steps in the European eel (Anguilla anguilla)-Vibrio vulnificus interaction in the gills: Role of the RtxA13 toxin.</title>
        <authorList>
            <person name="Callol A."/>
            <person name="Pajuelo D."/>
            <person name="Ebbesson L."/>
            <person name="Teles M."/>
            <person name="MacKenzie S."/>
            <person name="Amaro C."/>
        </authorList>
    </citation>
    <scope>NUCLEOTIDE SEQUENCE</scope>
</reference>
<feature type="transmembrane region" description="Helical" evidence="1">
    <location>
        <begin position="7"/>
        <end position="27"/>
    </location>
</feature>
<accession>A0A0E9RQI0</accession>
<keyword evidence="1" id="KW-0472">Membrane</keyword>
<dbReference type="EMBL" id="GBXM01077912">
    <property type="protein sequence ID" value="JAH30665.1"/>
    <property type="molecule type" value="Transcribed_RNA"/>
</dbReference>
<dbReference type="AlphaFoldDB" id="A0A0E9RQI0"/>
<name>A0A0E9RQI0_ANGAN</name>
<keyword evidence="1" id="KW-0812">Transmembrane</keyword>
<evidence type="ECO:0000256" key="1">
    <source>
        <dbReference type="SAM" id="Phobius"/>
    </source>
</evidence>
<keyword evidence="1" id="KW-1133">Transmembrane helix</keyword>
<sequence>MTAICCAFLHFCIYLLLLWVFLIIRLAF</sequence>
<organism evidence="2">
    <name type="scientific">Anguilla anguilla</name>
    <name type="common">European freshwater eel</name>
    <name type="synonym">Muraena anguilla</name>
    <dbReference type="NCBI Taxonomy" id="7936"/>
    <lineage>
        <taxon>Eukaryota</taxon>
        <taxon>Metazoa</taxon>
        <taxon>Chordata</taxon>
        <taxon>Craniata</taxon>
        <taxon>Vertebrata</taxon>
        <taxon>Euteleostomi</taxon>
        <taxon>Actinopterygii</taxon>
        <taxon>Neopterygii</taxon>
        <taxon>Teleostei</taxon>
        <taxon>Anguilliformes</taxon>
        <taxon>Anguillidae</taxon>
        <taxon>Anguilla</taxon>
    </lineage>
</organism>
<protein>
    <submittedName>
        <fullName evidence="2">Uncharacterized protein</fullName>
    </submittedName>
</protein>
<evidence type="ECO:0000313" key="2">
    <source>
        <dbReference type="EMBL" id="JAH30665.1"/>
    </source>
</evidence>
<reference evidence="2" key="1">
    <citation type="submission" date="2014-11" db="EMBL/GenBank/DDBJ databases">
        <authorList>
            <person name="Amaro Gonzalez C."/>
        </authorList>
    </citation>
    <scope>NUCLEOTIDE SEQUENCE</scope>
</reference>
<proteinExistence type="predicted"/>